<sequence>MKNLFHKEKNKLPLTIKYAEHLRTQKNSDNNTATIRYVPCKKYQTDYLLKERPIKSFIRLL</sequence>
<comment type="caution">
    <text evidence="1">The sequence shown here is derived from an EMBL/GenBank/DDBJ whole genome shotgun (WGS) entry which is preliminary data.</text>
</comment>
<dbReference type="STRING" id="651561.BBI00_22170"/>
<accession>A0A1B8Z9K5</accession>
<dbReference type="OrthoDB" id="1270220at2"/>
<organism evidence="1 2">
    <name type="scientific">Chryseobacterium arthrosphaerae</name>
    <dbReference type="NCBI Taxonomy" id="651561"/>
    <lineage>
        <taxon>Bacteria</taxon>
        <taxon>Pseudomonadati</taxon>
        <taxon>Bacteroidota</taxon>
        <taxon>Flavobacteriia</taxon>
        <taxon>Flavobacteriales</taxon>
        <taxon>Weeksellaceae</taxon>
        <taxon>Chryseobacterium group</taxon>
        <taxon>Chryseobacterium</taxon>
    </lineage>
</organism>
<reference evidence="2" key="1">
    <citation type="submission" date="2016-07" db="EMBL/GenBank/DDBJ databases">
        <authorList>
            <person name="Florea S."/>
            <person name="Webb J.S."/>
            <person name="Jaromczyk J."/>
            <person name="Schardl C.L."/>
        </authorList>
    </citation>
    <scope>NUCLEOTIDE SEQUENCE [LARGE SCALE GENOMIC DNA]</scope>
    <source>
        <strain evidence="2">CC-VM-7</strain>
    </source>
</reference>
<dbReference type="Proteomes" id="UP000093432">
    <property type="component" value="Unassembled WGS sequence"/>
</dbReference>
<evidence type="ECO:0000313" key="2">
    <source>
        <dbReference type="Proteomes" id="UP000093432"/>
    </source>
</evidence>
<name>A0A1B8Z9K5_9FLAO</name>
<evidence type="ECO:0000313" key="1">
    <source>
        <dbReference type="EMBL" id="OCA68301.1"/>
    </source>
</evidence>
<protein>
    <submittedName>
        <fullName evidence="1">Uncharacterized protein</fullName>
    </submittedName>
</protein>
<proteinExistence type="predicted"/>
<dbReference type="EMBL" id="MAYG01000032">
    <property type="protein sequence ID" value="OCA68301.1"/>
    <property type="molecule type" value="Genomic_DNA"/>
</dbReference>
<gene>
    <name evidence="1" type="ORF">BBI00_22170</name>
</gene>
<dbReference type="RefSeq" id="WP_065401046.1">
    <property type="nucleotide sequence ID" value="NZ_MAYG01000032.1"/>
</dbReference>
<dbReference type="AlphaFoldDB" id="A0A1B8Z9K5"/>